<dbReference type="Pfam" id="PF08765">
    <property type="entry name" value="Mor"/>
    <property type="match status" value="1"/>
</dbReference>
<keyword evidence="3" id="KW-1185">Reference proteome</keyword>
<evidence type="ECO:0000313" key="3">
    <source>
        <dbReference type="Proteomes" id="UP000031366"/>
    </source>
</evidence>
<proteinExistence type="predicted"/>
<dbReference type="OrthoDB" id="9800398at2"/>
<evidence type="ECO:0000259" key="1">
    <source>
        <dbReference type="Pfam" id="PF08765"/>
    </source>
</evidence>
<evidence type="ECO:0000313" key="2">
    <source>
        <dbReference type="EMBL" id="KIE46649.1"/>
    </source>
</evidence>
<dbReference type="AlphaFoldDB" id="A0A0C1U154"/>
<feature type="domain" description="Mor transcription activator" evidence="1">
    <location>
        <begin position="11"/>
        <end position="88"/>
    </location>
</feature>
<gene>
    <name evidence="2" type="ORF">U732_3433</name>
</gene>
<dbReference type="InterPro" id="IPR014875">
    <property type="entry name" value="Mor_transcription_activator"/>
</dbReference>
<dbReference type="SUPFAM" id="SSF46689">
    <property type="entry name" value="Homeodomain-like"/>
    <property type="match status" value="1"/>
</dbReference>
<dbReference type="PANTHER" id="PTHR37812">
    <property type="entry name" value="MU-LIKE PROPHAGE FLUMU PROTEIN C"/>
    <property type="match status" value="1"/>
</dbReference>
<dbReference type="STRING" id="29341.RSJ17_18765"/>
<dbReference type="NCBIfam" id="NF040785">
    <property type="entry name" value="CD3324_fam"/>
    <property type="match status" value="1"/>
</dbReference>
<name>A0A0C1U154_9CLOT</name>
<protein>
    <submittedName>
        <fullName evidence="2">Mor transcription activator family protein</fullName>
    </submittedName>
</protein>
<dbReference type="InterPro" id="IPR052411">
    <property type="entry name" value="c-mor_Regulatory_Protein"/>
</dbReference>
<organism evidence="2 3">
    <name type="scientific">Clostridium argentinense CDC 2741</name>
    <dbReference type="NCBI Taxonomy" id="1418104"/>
    <lineage>
        <taxon>Bacteria</taxon>
        <taxon>Bacillati</taxon>
        <taxon>Bacillota</taxon>
        <taxon>Clostridia</taxon>
        <taxon>Eubacteriales</taxon>
        <taxon>Clostridiaceae</taxon>
        <taxon>Clostridium</taxon>
    </lineage>
</organism>
<dbReference type="Proteomes" id="UP000031366">
    <property type="component" value="Unassembled WGS sequence"/>
</dbReference>
<dbReference type="InterPro" id="IPR009057">
    <property type="entry name" value="Homeodomain-like_sf"/>
</dbReference>
<dbReference type="InterPro" id="IPR049739">
    <property type="entry name" value="YraL-like"/>
</dbReference>
<dbReference type="PANTHER" id="PTHR37812:SF1">
    <property type="entry name" value="MU-LIKE PROPHAGE FLUMU PROTEIN C"/>
    <property type="match status" value="1"/>
</dbReference>
<reference evidence="2 3" key="1">
    <citation type="journal article" date="2015" name="Infect. Genet. Evol.">
        <title>Genomic sequences of six botulinum neurotoxin-producing strains representing three clostridial species illustrate the mobility and diversity of botulinum neurotoxin genes.</title>
        <authorList>
            <person name="Smith T.J."/>
            <person name="Hill K.K."/>
            <person name="Xie G."/>
            <person name="Foley B.T."/>
            <person name="Williamson C.H."/>
            <person name="Foster J.T."/>
            <person name="Johnson S.L."/>
            <person name="Chertkov O."/>
            <person name="Teshima H."/>
            <person name="Gibbons H.S."/>
            <person name="Johnsky L.A."/>
            <person name="Karavis M.A."/>
            <person name="Smith L.A."/>
        </authorList>
    </citation>
    <scope>NUCLEOTIDE SEQUENCE [LARGE SCALE GENOMIC DNA]</scope>
    <source>
        <strain evidence="2 3">CDC 2741</strain>
    </source>
</reference>
<sequence>MKYENAQNILPNDIIEQLQQYVDGIYLYIPRKDDNKKSWGEDSGFKNELVKRNIEIYDKFLLGASVKELADSYYLSESSIRRIIREYRLLKR</sequence>
<comment type="caution">
    <text evidence="2">The sequence shown here is derived from an EMBL/GenBank/DDBJ whole genome shotgun (WGS) entry which is preliminary data.</text>
</comment>
<dbReference type="EMBL" id="AYSO01000016">
    <property type="protein sequence ID" value="KIE46649.1"/>
    <property type="molecule type" value="Genomic_DNA"/>
</dbReference>
<dbReference type="RefSeq" id="WP_039633201.1">
    <property type="nucleotide sequence ID" value="NZ_AYSO01000016.1"/>
</dbReference>
<dbReference type="Gene3D" id="1.10.10.60">
    <property type="entry name" value="Homeodomain-like"/>
    <property type="match status" value="1"/>
</dbReference>
<accession>A0A0C1U154</accession>